<accession>A0ABZ0JX80</accession>
<dbReference type="Pfam" id="PF01553">
    <property type="entry name" value="Acyltransferase"/>
    <property type="match status" value="1"/>
</dbReference>
<dbReference type="Proteomes" id="UP001529491">
    <property type="component" value="Chromosome"/>
</dbReference>
<keyword evidence="1" id="KW-0472">Membrane</keyword>
<organism evidence="3 4">
    <name type="scientific">Shewanella youngdeokensis</name>
    <dbReference type="NCBI Taxonomy" id="2999068"/>
    <lineage>
        <taxon>Bacteria</taxon>
        <taxon>Pseudomonadati</taxon>
        <taxon>Pseudomonadota</taxon>
        <taxon>Gammaproteobacteria</taxon>
        <taxon>Alteromonadales</taxon>
        <taxon>Shewanellaceae</taxon>
        <taxon>Shewanella</taxon>
    </lineage>
</organism>
<protein>
    <submittedName>
        <fullName evidence="3">Acyltransferase</fullName>
        <ecNumber evidence="3">2.3.-.-</ecNumber>
    </submittedName>
</protein>
<keyword evidence="3" id="KW-0808">Transferase</keyword>
<dbReference type="EC" id="2.3.-.-" evidence="3"/>
<keyword evidence="1" id="KW-0812">Transmembrane</keyword>
<feature type="transmembrane region" description="Helical" evidence="1">
    <location>
        <begin position="12"/>
        <end position="39"/>
    </location>
</feature>
<dbReference type="InterPro" id="IPR002123">
    <property type="entry name" value="Plipid/glycerol_acylTrfase"/>
</dbReference>
<reference evidence="3 4" key="1">
    <citation type="submission" date="2023-10" db="EMBL/GenBank/DDBJ databases">
        <title>Complete genome sequence of Shewanella sp. DAU334.</title>
        <authorList>
            <person name="Lee Y.-S."/>
            <person name="Jeong H.-R."/>
            <person name="Hwang E.-J."/>
            <person name="Choi Y.-L."/>
            <person name="Kim G.-D."/>
        </authorList>
    </citation>
    <scope>NUCLEOTIDE SEQUENCE [LARGE SCALE GENOMIC DNA]</scope>
    <source>
        <strain evidence="3 4">DAU334</strain>
    </source>
</reference>
<dbReference type="SMART" id="SM00563">
    <property type="entry name" value="PlsC"/>
    <property type="match status" value="1"/>
</dbReference>
<dbReference type="NCBIfam" id="NF010621">
    <property type="entry name" value="PRK14014.1"/>
    <property type="match status" value="1"/>
</dbReference>
<feature type="domain" description="Phospholipid/glycerol acyltransferase" evidence="2">
    <location>
        <begin position="89"/>
        <end position="231"/>
    </location>
</feature>
<evidence type="ECO:0000256" key="1">
    <source>
        <dbReference type="SAM" id="Phobius"/>
    </source>
</evidence>
<name>A0ABZ0JX80_9GAMM</name>
<dbReference type="SUPFAM" id="SSF69593">
    <property type="entry name" value="Glycerol-3-phosphate (1)-acyltransferase"/>
    <property type="match status" value="1"/>
</dbReference>
<sequence>MLNFLPGSLLYVMSTLLLIINTIVWTTMIIIGGLIKFVLPFTVTRNLLTRAMNRFMWGWATCNGGILKLLADIEWDVEGLDNLDKNSWYLLISNHLSGLDIAAQTYVLRNHIPMLKFFLKRELLFVPFLGIGCWALDMPFMTRTSPAKLKKNPKLKGKDLETTRKACEKFRFIPTSIINYVEGSRFTADKHKRQNSPYRYLLRPKAGGIAFALSAMGEQFTNVLNVTVLYPEAFKKDALYEAMHGRLKKIVVQVKVLPVPKVDHELYFSEANYRVEFQRWLNQLWLEKDEEIHQLMIKHDAPAEHIVADKTADSSQPS</sequence>
<gene>
    <name evidence="3" type="ORF">RGE70_16610</name>
</gene>
<keyword evidence="3" id="KW-0012">Acyltransferase</keyword>
<keyword evidence="4" id="KW-1185">Reference proteome</keyword>
<dbReference type="RefSeq" id="WP_310472552.1">
    <property type="nucleotide sequence ID" value="NZ_CP136522.1"/>
</dbReference>
<evidence type="ECO:0000259" key="2">
    <source>
        <dbReference type="SMART" id="SM00563"/>
    </source>
</evidence>
<dbReference type="PANTHER" id="PTHR10983:SF15">
    <property type="entry name" value="ACYLTRANSFERASE YIHG-RELATED"/>
    <property type="match status" value="1"/>
</dbReference>
<dbReference type="PANTHER" id="PTHR10983">
    <property type="entry name" value="1-ACYLGLYCEROL-3-PHOSPHATE ACYLTRANSFERASE-RELATED"/>
    <property type="match status" value="1"/>
</dbReference>
<evidence type="ECO:0000313" key="3">
    <source>
        <dbReference type="EMBL" id="WOT04912.1"/>
    </source>
</evidence>
<keyword evidence="1" id="KW-1133">Transmembrane helix</keyword>
<dbReference type="EMBL" id="CP136522">
    <property type="protein sequence ID" value="WOT04912.1"/>
    <property type="molecule type" value="Genomic_DNA"/>
</dbReference>
<proteinExistence type="predicted"/>
<evidence type="ECO:0000313" key="4">
    <source>
        <dbReference type="Proteomes" id="UP001529491"/>
    </source>
</evidence>
<dbReference type="GO" id="GO:0016746">
    <property type="term" value="F:acyltransferase activity"/>
    <property type="evidence" value="ECO:0007669"/>
    <property type="project" value="UniProtKB-KW"/>
</dbReference>
<dbReference type="CDD" id="cd07990">
    <property type="entry name" value="LPLAT_LCLAT1-like"/>
    <property type="match status" value="1"/>
</dbReference>